<dbReference type="GO" id="GO:0046872">
    <property type="term" value="F:metal ion binding"/>
    <property type="evidence" value="ECO:0007669"/>
    <property type="project" value="UniProtKB-KW"/>
</dbReference>
<dbReference type="Pfam" id="PF02843">
    <property type="entry name" value="GARS_C"/>
    <property type="match status" value="1"/>
</dbReference>
<dbReference type="InterPro" id="IPR020562">
    <property type="entry name" value="PRibGlycinamide_synth_N"/>
</dbReference>
<evidence type="ECO:0000256" key="8">
    <source>
        <dbReference type="ARBA" id="ARBA00022755"/>
    </source>
</evidence>
<dbReference type="Pfam" id="PF01071">
    <property type="entry name" value="GARS_A"/>
    <property type="match status" value="1"/>
</dbReference>
<dbReference type="PROSITE" id="PS00184">
    <property type="entry name" value="GARS"/>
    <property type="match status" value="1"/>
</dbReference>
<evidence type="ECO:0000259" key="16">
    <source>
        <dbReference type="PROSITE" id="PS50975"/>
    </source>
</evidence>
<evidence type="ECO:0000256" key="7">
    <source>
        <dbReference type="ARBA" id="ARBA00022741"/>
    </source>
</evidence>
<dbReference type="HAMAP" id="MF_00138">
    <property type="entry name" value="GARS"/>
    <property type="match status" value="1"/>
</dbReference>
<dbReference type="FunFam" id="3.40.50.20:FF:000006">
    <property type="entry name" value="Phosphoribosylamine--glycine ligase, chloroplastic"/>
    <property type="match status" value="1"/>
</dbReference>
<evidence type="ECO:0000256" key="2">
    <source>
        <dbReference type="ARBA" id="ARBA00001946"/>
    </source>
</evidence>
<dbReference type="SMART" id="SM01209">
    <property type="entry name" value="GARS_A"/>
    <property type="match status" value="1"/>
</dbReference>
<dbReference type="UniPathway" id="UPA00074">
    <property type="reaction ID" value="UER00125"/>
</dbReference>
<evidence type="ECO:0000256" key="4">
    <source>
        <dbReference type="ARBA" id="ARBA00013255"/>
    </source>
</evidence>
<dbReference type="InterPro" id="IPR011761">
    <property type="entry name" value="ATP-grasp"/>
</dbReference>
<dbReference type="Gene3D" id="3.40.50.20">
    <property type="match status" value="1"/>
</dbReference>
<dbReference type="FunFam" id="3.30.470.20:FF:000018">
    <property type="entry name" value="Trifunctional purine biosynthetic protein adenosine-3"/>
    <property type="match status" value="1"/>
</dbReference>
<comment type="pathway">
    <text evidence="3 14">Purine metabolism; IMP biosynthesis via de novo pathway; N(1)-(5-phospho-D-ribosyl)glycinamide from 5-phospho-alpha-D-ribose 1-diphosphate: step 2/2.</text>
</comment>
<dbReference type="InterPro" id="IPR037123">
    <property type="entry name" value="PRibGlycinamide_synth_C_sf"/>
</dbReference>
<proteinExistence type="inferred from homology"/>
<dbReference type="Gene3D" id="3.90.600.10">
    <property type="entry name" value="Phosphoribosylglycinamide synthetase, C-terminal domain"/>
    <property type="match status" value="1"/>
</dbReference>
<dbReference type="InterPro" id="IPR016185">
    <property type="entry name" value="PreATP-grasp_dom_sf"/>
</dbReference>
<evidence type="ECO:0000256" key="15">
    <source>
        <dbReference type="PROSITE-ProRule" id="PRU00409"/>
    </source>
</evidence>
<dbReference type="Gene3D" id="3.30.470.20">
    <property type="entry name" value="ATP-grasp fold, B domain"/>
    <property type="match status" value="1"/>
</dbReference>
<dbReference type="GO" id="GO:0004637">
    <property type="term" value="F:phosphoribosylamine-glycine ligase activity"/>
    <property type="evidence" value="ECO:0007669"/>
    <property type="project" value="UniProtKB-UniRule"/>
</dbReference>
<feature type="domain" description="ATP-grasp" evidence="16">
    <location>
        <begin position="107"/>
        <end position="313"/>
    </location>
</feature>
<evidence type="ECO:0000313" key="18">
    <source>
        <dbReference type="Proteomes" id="UP000289166"/>
    </source>
</evidence>
<evidence type="ECO:0000256" key="13">
    <source>
        <dbReference type="ARBA" id="ARBA00042864"/>
    </source>
</evidence>
<comment type="cofactor">
    <cofactor evidence="2">
        <name>Mg(2+)</name>
        <dbReference type="ChEBI" id="CHEBI:18420"/>
    </cofactor>
</comment>
<dbReference type="GO" id="GO:0006189">
    <property type="term" value="P:'de novo' IMP biosynthetic process"/>
    <property type="evidence" value="ECO:0007669"/>
    <property type="project" value="UniProtKB-UniRule"/>
</dbReference>
<evidence type="ECO:0000256" key="11">
    <source>
        <dbReference type="ARBA" id="ARBA00038345"/>
    </source>
</evidence>
<dbReference type="PROSITE" id="PS50975">
    <property type="entry name" value="ATP_GRASP"/>
    <property type="match status" value="1"/>
</dbReference>
<dbReference type="PANTHER" id="PTHR43472:SF1">
    <property type="entry name" value="PHOSPHORIBOSYLAMINE--GLYCINE LIGASE, CHLOROPLASTIC"/>
    <property type="match status" value="1"/>
</dbReference>
<dbReference type="SUPFAM" id="SSF56059">
    <property type="entry name" value="Glutathione synthetase ATP-binding domain-like"/>
    <property type="match status" value="1"/>
</dbReference>
<protein>
    <recommendedName>
        <fullName evidence="4 14">Phosphoribosylamine--glycine ligase</fullName>
        <ecNumber evidence="4 14">6.3.4.13</ecNumber>
    </recommendedName>
    <alternativeName>
        <fullName evidence="14">GARS</fullName>
    </alternativeName>
    <alternativeName>
        <fullName evidence="12 14">Glycinamide ribonucleotide synthetase</fullName>
    </alternativeName>
    <alternativeName>
        <fullName evidence="13 14">Phosphoribosylglycinamide synthetase</fullName>
    </alternativeName>
</protein>
<dbReference type="Gene3D" id="3.30.1490.20">
    <property type="entry name" value="ATP-grasp fold, A domain"/>
    <property type="match status" value="1"/>
</dbReference>
<evidence type="ECO:0000256" key="9">
    <source>
        <dbReference type="ARBA" id="ARBA00022840"/>
    </source>
</evidence>
<dbReference type="InterPro" id="IPR013815">
    <property type="entry name" value="ATP_grasp_subdomain_1"/>
</dbReference>
<evidence type="ECO:0000256" key="1">
    <source>
        <dbReference type="ARBA" id="ARBA00001936"/>
    </source>
</evidence>
<dbReference type="SMART" id="SM01210">
    <property type="entry name" value="GARS_C"/>
    <property type="match status" value="1"/>
</dbReference>
<dbReference type="AlphaFoldDB" id="A0A4V1K2E6"/>
<evidence type="ECO:0000256" key="14">
    <source>
        <dbReference type="HAMAP-Rule" id="MF_00138"/>
    </source>
</evidence>
<dbReference type="InterPro" id="IPR000115">
    <property type="entry name" value="PRibGlycinamide_synth"/>
</dbReference>
<comment type="cofactor">
    <cofactor evidence="1">
        <name>Mn(2+)</name>
        <dbReference type="ChEBI" id="CHEBI:29035"/>
    </cofactor>
</comment>
<evidence type="ECO:0000256" key="6">
    <source>
        <dbReference type="ARBA" id="ARBA00022723"/>
    </source>
</evidence>
<dbReference type="SUPFAM" id="SSF51246">
    <property type="entry name" value="Rudiment single hybrid motif"/>
    <property type="match status" value="1"/>
</dbReference>
<organism evidence="17 18">
    <name type="scientific">Acetivibrio mesophilus</name>
    <dbReference type="NCBI Taxonomy" id="2487273"/>
    <lineage>
        <taxon>Bacteria</taxon>
        <taxon>Bacillati</taxon>
        <taxon>Bacillota</taxon>
        <taxon>Clostridia</taxon>
        <taxon>Eubacteriales</taxon>
        <taxon>Oscillospiraceae</taxon>
        <taxon>Acetivibrio</taxon>
    </lineage>
</organism>
<dbReference type="Proteomes" id="UP000289166">
    <property type="component" value="Unassembled WGS sequence"/>
</dbReference>
<dbReference type="Pfam" id="PF02844">
    <property type="entry name" value="GARS_N"/>
    <property type="match status" value="1"/>
</dbReference>
<dbReference type="FunFam" id="3.90.600.10:FF:000001">
    <property type="entry name" value="Trifunctional purine biosynthetic protein adenosine-3"/>
    <property type="match status" value="1"/>
</dbReference>
<evidence type="ECO:0000256" key="5">
    <source>
        <dbReference type="ARBA" id="ARBA00022598"/>
    </source>
</evidence>
<dbReference type="RefSeq" id="WP_069193316.1">
    <property type="nucleotide sequence ID" value="NZ_RLII01000003.1"/>
</dbReference>
<dbReference type="PANTHER" id="PTHR43472">
    <property type="entry name" value="PHOSPHORIBOSYLAMINE--GLYCINE LIGASE"/>
    <property type="match status" value="1"/>
</dbReference>
<keyword evidence="10" id="KW-0464">Manganese</keyword>
<evidence type="ECO:0000256" key="12">
    <source>
        <dbReference type="ARBA" id="ARBA00042242"/>
    </source>
</evidence>
<keyword evidence="8 14" id="KW-0658">Purine biosynthesis</keyword>
<dbReference type="EC" id="6.3.4.13" evidence="4 14"/>
<dbReference type="EMBL" id="RLII01000003">
    <property type="protein sequence ID" value="RXE60019.1"/>
    <property type="molecule type" value="Genomic_DNA"/>
</dbReference>
<accession>A0A4V1K2E6</accession>
<keyword evidence="18" id="KW-1185">Reference proteome</keyword>
<comment type="similarity">
    <text evidence="11 14">Belongs to the GARS family.</text>
</comment>
<sequence>MKVLVVGSGGREHALVWKIVQSPKIDKVYCAPGNGGISAIAECVPIKAMDIDGVINFSKEKEIDMVVVAPDDPLAAGMVDALENAGIRAFGPNKAAATIEGSKAFAKNLMKKYNIPTANYEVFENSADAIRYLQNQQYPLVVKADGLALGKGVIIAQNFSEAKEAVESIMEDKVFGEAGNKVVIEEFLVGPEVSMLAFTDGKSIKTMVSSQDHKRALDNDQGLNTGGMGTFSPSRIYTEEIDSYCMEKIYKPTIEAMEKEGRKFKGVLYFGLIITKDGPKVLEYNARFGDPETQVVLPRLNTDIIDIFDAIIDERLDEVEISWNDNACVCVIMASGGYPKEYKTGYEISGLADAERDANVVVFHAGTKREDGKYYTAGGRVLGVTAMESNLDEAINKAYEGVGKIQFQDMHYRKDIGIK</sequence>
<dbReference type="InterPro" id="IPR011054">
    <property type="entry name" value="Rudment_hybrid_motif"/>
</dbReference>
<dbReference type="GO" id="GO:0005524">
    <property type="term" value="F:ATP binding"/>
    <property type="evidence" value="ECO:0007669"/>
    <property type="project" value="UniProtKB-UniRule"/>
</dbReference>
<dbReference type="OrthoDB" id="9807240at2"/>
<dbReference type="InterPro" id="IPR020559">
    <property type="entry name" value="PRibGlycinamide_synth_CS"/>
</dbReference>
<dbReference type="InterPro" id="IPR020560">
    <property type="entry name" value="PRibGlycinamide_synth_C-dom"/>
</dbReference>
<dbReference type="InterPro" id="IPR020561">
    <property type="entry name" value="PRibGlycinamid_synth_ATP-grasp"/>
</dbReference>
<dbReference type="GO" id="GO:0009113">
    <property type="term" value="P:purine nucleobase biosynthetic process"/>
    <property type="evidence" value="ECO:0007669"/>
    <property type="project" value="InterPro"/>
</dbReference>
<keyword evidence="6" id="KW-0479">Metal-binding</keyword>
<name>A0A4V1K2E6_9FIRM</name>
<comment type="catalytic activity">
    <reaction evidence="14">
        <text>5-phospho-beta-D-ribosylamine + glycine + ATP = N(1)-(5-phospho-beta-D-ribosyl)glycinamide + ADP + phosphate + H(+)</text>
        <dbReference type="Rhea" id="RHEA:17453"/>
        <dbReference type="ChEBI" id="CHEBI:15378"/>
        <dbReference type="ChEBI" id="CHEBI:30616"/>
        <dbReference type="ChEBI" id="CHEBI:43474"/>
        <dbReference type="ChEBI" id="CHEBI:57305"/>
        <dbReference type="ChEBI" id="CHEBI:58681"/>
        <dbReference type="ChEBI" id="CHEBI:143788"/>
        <dbReference type="ChEBI" id="CHEBI:456216"/>
        <dbReference type="EC" id="6.3.4.13"/>
    </reaction>
</comment>
<evidence type="ECO:0000313" key="17">
    <source>
        <dbReference type="EMBL" id="RXE60019.1"/>
    </source>
</evidence>
<gene>
    <name evidence="14 17" type="primary">purD</name>
    <name evidence="17" type="ORF">EFD62_04495</name>
</gene>
<evidence type="ECO:0000256" key="3">
    <source>
        <dbReference type="ARBA" id="ARBA00005174"/>
    </source>
</evidence>
<keyword evidence="7 15" id="KW-0547">Nucleotide-binding</keyword>
<comment type="caution">
    <text evidence="17">The sequence shown here is derived from an EMBL/GenBank/DDBJ whole genome shotgun (WGS) entry which is preliminary data.</text>
</comment>
<dbReference type="FunFam" id="3.30.1490.20:FF:000006">
    <property type="entry name" value="phosphoribosylamine--glycine ligase, chloroplastic-like"/>
    <property type="match status" value="1"/>
</dbReference>
<evidence type="ECO:0000256" key="10">
    <source>
        <dbReference type="ARBA" id="ARBA00023211"/>
    </source>
</evidence>
<keyword evidence="5 14" id="KW-0436">Ligase</keyword>
<dbReference type="NCBIfam" id="TIGR00877">
    <property type="entry name" value="purD"/>
    <property type="match status" value="1"/>
</dbReference>
<keyword evidence="9 15" id="KW-0067">ATP-binding</keyword>
<reference evidence="18" key="1">
    <citation type="submission" date="2018-11" db="EMBL/GenBank/DDBJ databases">
        <title>Genome sequencing of a novel mesophilic and cellulolytic organism within the genus Hungateiclostridium.</title>
        <authorList>
            <person name="Rettenmaier R."/>
            <person name="Liebl W."/>
            <person name="Zverlov V."/>
        </authorList>
    </citation>
    <scope>NUCLEOTIDE SEQUENCE [LARGE SCALE GENOMIC DNA]</scope>
    <source>
        <strain evidence="18">N2K1</strain>
    </source>
</reference>
<dbReference type="SUPFAM" id="SSF52440">
    <property type="entry name" value="PreATP-grasp domain"/>
    <property type="match status" value="1"/>
</dbReference>